<feature type="non-terminal residue" evidence="5">
    <location>
        <position position="1"/>
    </location>
</feature>
<feature type="compositionally biased region" description="Basic and acidic residues" evidence="1">
    <location>
        <begin position="745"/>
        <end position="758"/>
    </location>
</feature>
<feature type="region of interest" description="Disordered" evidence="1">
    <location>
        <begin position="151"/>
        <end position="195"/>
    </location>
</feature>
<evidence type="ECO:0000259" key="2">
    <source>
        <dbReference type="Pfam" id="PF24770"/>
    </source>
</evidence>
<feature type="domain" description="CFAP74 fourth Ig-like" evidence="4">
    <location>
        <begin position="595"/>
        <end position="679"/>
    </location>
</feature>
<protein>
    <submittedName>
        <fullName evidence="5">Uncharacterized protein</fullName>
    </submittedName>
</protein>
<accession>A0ABD2Q531</accession>
<reference evidence="5 6" key="1">
    <citation type="submission" date="2024-11" db="EMBL/GenBank/DDBJ databases">
        <title>Adaptive evolution of stress response genes in parasites aligns with host niche diversity.</title>
        <authorList>
            <person name="Hahn C."/>
            <person name="Resl P."/>
        </authorList>
    </citation>
    <scope>NUCLEOTIDE SEQUENCE [LARGE SCALE GENOMIC DNA]</scope>
    <source>
        <strain evidence="5">EGGRZ-B1_66</strain>
        <tissue evidence="5">Body</tissue>
    </source>
</reference>
<evidence type="ECO:0000259" key="4">
    <source>
        <dbReference type="Pfam" id="PF24798"/>
    </source>
</evidence>
<name>A0ABD2Q531_9PLAT</name>
<feature type="region of interest" description="Disordered" evidence="1">
    <location>
        <begin position="745"/>
        <end position="779"/>
    </location>
</feature>
<dbReference type="Pfam" id="PF24771">
    <property type="entry name" value="Ig_CFAP74_1st"/>
    <property type="match status" value="1"/>
</dbReference>
<evidence type="ECO:0000256" key="1">
    <source>
        <dbReference type="SAM" id="MobiDB-lite"/>
    </source>
</evidence>
<dbReference type="InterPro" id="IPR056307">
    <property type="entry name" value="Ig-CFAP74_3rd"/>
</dbReference>
<sequence>NHELCELAIAKQKQKILIKNKEYVKKEHHERVQIVRKILDERRREKKKNFMLYMRRRPTSTKYATRIVSVADSSILYGHFVNYYRDLADTNTLKKFGFDLPVAKAESCTDQTIVDQFDRAVSITTDATNLDDQYLKKIYRQMNRIDKPEFDGIWNEIGNGPSVTEDSKEDSSEEDSCNSSRTLSEDEMDNLDEKPQIPLATAKTIKKVGISKAEQEILEKVLRKTKENIIQPQVIGHKVFKGQAFMSNPRTVEFHDFDVDQVYHQKLILTNVSYKATYCKFEKSLGNILDFVKVDFKPPGQLSPGMSFEMAISFSPKLNENLQGSLSFSTPIGPFQVPVECFVKRCRLSLSCPKIDFGHLVIGEKMTKYIKMINTGALGASFKLSKIGNDEFFELEDLDVENVIPARSEKVFAITWKPETATSPASLIKQQFRFTFQHPENYTFADIDLKPLEFILTGFPNQLPIWISNPIIDLRICWLDRLFQECIKINNRTTSAMKIEYRFDSRLSKHLEISPKTGYAQANDVVSGQIKFLPKTSIYDELSENSQEIDEDLVAELDPLTGRIRIPIKVIYGDFGRSTSLEVKAILSASHLILEPKLIDFGKVSTTETISTEIRLSNPGLLPLEFGFVGTTEFWDVQPGDGFGTISAGETKQFQLYFMPTEAKSYNFQISCKSIIGKSKESDNQVKSPAKARCFDLKVIQCSEPRCLDELQISMGTQSIFPGEEKKVKIVFSPLLKEEDIENEVSRLKNEEEEERKSSVQSSINASPPPADESAKSTKRVVQKATKFLSVMQKERTTSPTKDIKTKKGSDLWKAACLNLTKRFASGKKFLGEKVTYTIACFIANGFCRQKPSDHPVDYLVENVQYVEVTCIKTRPPLILANYSKISETGIMFDYGLACSGLRQVRNLELENVLDQDLALCLGPISTDGCFEVVSRPLIIPAGQQRTLKMAFNPSLEPGRARQKLKIDCFPISKALTKQLTNSTTFSAKLKADKLSYCSIIHSHGISVIPKLNLEVLNEPPSKNCNADCLMVDFGAIMTGEIVERLITLTNPTELPIEYKIEKVSKCAFEGCHSEGSGISTFQFTPRAGVIGPSITREISILFQTDRNQKFCKDEFVLKLFDQSLSQKILKCFGRSSSKLVYVIDPNEMQSNINERHGGTVFSGPVPDSSVSKNDLRTPETSILQLVFNKIATKLETPSLTKALTFGCVKTGSTKKARNAEVSVENVTQLAAKGFSVEPNKFSLESGTEKVMVFTWSPDITTRPGTLIFETANIIMKGDTTATLQVWLKAHA</sequence>
<keyword evidence="6" id="KW-1185">Reference proteome</keyword>
<evidence type="ECO:0000313" key="6">
    <source>
        <dbReference type="Proteomes" id="UP001626550"/>
    </source>
</evidence>
<feature type="domain" description="CFAP74 third Ig-like" evidence="3">
    <location>
        <begin position="465"/>
        <end position="586"/>
    </location>
</feature>
<dbReference type="EMBL" id="JBJKFK010001359">
    <property type="protein sequence ID" value="KAL3313296.1"/>
    <property type="molecule type" value="Genomic_DNA"/>
</dbReference>
<dbReference type="Pfam" id="PF24778">
    <property type="entry name" value="Ig-CFAP74_3rd"/>
    <property type="match status" value="1"/>
</dbReference>
<proteinExistence type="predicted"/>
<dbReference type="Pfam" id="PF24798">
    <property type="entry name" value="Ig-CFAP74_4th"/>
    <property type="match status" value="1"/>
</dbReference>
<evidence type="ECO:0000313" key="5">
    <source>
        <dbReference type="EMBL" id="KAL3313296.1"/>
    </source>
</evidence>
<dbReference type="PANTHER" id="PTHR22538:SF0">
    <property type="entry name" value="CILIA- AND FLAGELLA-ASSOCIATED PROTEIN 74"/>
    <property type="match status" value="1"/>
</dbReference>
<dbReference type="InterPro" id="IPR056310">
    <property type="entry name" value="Ig-CFAP74_4th"/>
</dbReference>
<feature type="domain" description="CFAP74 second Ig-like" evidence="2">
    <location>
        <begin position="348"/>
        <end position="390"/>
    </location>
</feature>
<dbReference type="Pfam" id="PF24770">
    <property type="entry name" value="Ig-CFAP74_2"/>
    <property type="match status" value="1"/>
</dbReference>
<dbReference type="Proteomes" id="UP001626550">
    <property type="component" value="Unassembled WGS sequence"/>
</dbReference>
<comment type="caution">
    <text evidence="5">The sequence shown here is derived from an EMBL/GenBank/DDBJ whole genome shotgun (WGS) entry which is preliminary data.</text>
</comment>
<dbReference type="PANTHER" id="PTHR22538">
    <property type="entry name" value="CILIA- AND FLAGELLA-ASSOCIATED PROTEIN 74"/>
    <property type="match status" value="1"/>
</dbReference>
<dbReference type="InterPro" id="IPR013783">
    <property type="entry name" value="Ig-like_fold"/>
</dbReference>
<dbReference type="Gene3D" id="2.60.40.10">
    <property type="entry name" value="Immunoglobulins"/>
    <property type="match status" value="3"/>
</dbReference>
<gene>
    <name evidence="5" type="ORF">Ciccas_008105</name>
</gene>
<organism evidence="5 6">
    <name type="scientific">Cichlidogyrus casuarinus</name>
    <dbReference type="NCBI Taxonomy" id="1844966"/>
    <lineage>
        <taxon>Eukaryota</taxon>
        <taxon>Metazoa</taxon>
        <taxon>Spiralia</taxon>
        <taxon>Lophotrochozoa</taxon>
        <taxon>Platyhelminthes</taxon>
        <taxon>Monogenea</taxon>
        <taxon>Monopisthocotylea</taxon>
        <taxon>Dactylogyridea</taxon>
        <taxon>Ancyrocephalidae</taxon>
        <taxon>Cichlidogyrus</taxon>
    </lineage>
</organism>
<evidence type="ECO:0000259" key="3">
    <source>
        <dbReference type="Pfam" id="PF24778"/>
    </source>
</evidence>
<dbReference type="InterPro" id="IPR056306">
    <property type="entry name" value="Ig-CFAP74_2nd"/>
</dbReference>